<gene>
    <name evidence="4" type="ORF">PG915_09615</name>
</gene>
<evidence type="ECO:0000313" key="4">
    <source>
        <dbReference type="EMBL" id="XCD14862.1"/>
    </source>
</evidence>
<evidence type="ECO:0000256" key="2">
    <source>
        <dbReference type="PROSITE-ProRule" id="PRU00169"/>
    </source>
</evidence>
<dbReference type="GO" id="GO:0000160">
    <property type="term" value="P:phosphorelay signal transduction system"/>
    <property type="evidence" value="ECO:0007669"/>
    <property type="project" value="InterPro"/>
</dbReference>
<dbReference type="InterPro" id="IPR036457">
    <property type="entry name" value="PPM-type-like_dom_sf"/>
</dbReference>
<dbReference type="Pfam" id="PF00072">
    <property type="entry name" value="Response_reg"/>
    <property type="match status" value="1"/>
</dbReference>
<dbReference type="Gene3D" id="3.60.40.10">
    <property type="entry name" value="PPM-type phosphatase domain"/>
    <property type="match status" value="1"/>
</dbReference>
<dbReference type="InterPro" id="IPR001932">
    <property type="entry name" value="PPM-type_phosphatase-like_dom"/>
</dbReference>
<evidence type="ECO:0000256" key="1">
    <source>
        <dbReference type="ARBA" id="ARBA00022801"/>
    </source>
</evidence>
<reference evidence="4" key="1">
    <citation type="submission" date="2023-01" db="EMBL/GenBank/DDBJ databases">
        <title>Vibrio sp. CB1-14 genome sequencing.</title>
        <authorList>
            <person name="Otstavnykh N."/>
            <person name="Isaeva M."/>
            <person name="Meleshko D."/>
        </authorList>
    </citation>
    <scope>NUCLEOTIDE SEQUENCE</scope>
    <source>
        <strain evidence="4">CB1-14</strain>
    </source>
</reference>
<dbReference type="InterPro" id="IPR052016">
    <property type="entry name" value="Bact_Sigma-Reg"/>
</dbReference>
<dbReference type="SUPFAM" id="SSF81606">
    <property type="entry name" value="PP2C-like"/>
    <property type="match status" value="1"/>
</dbReference>
<sequence>MRKYSILLVEDDAVMRARLRLLLEKRGYEIIVACDGIEALSLLEKHEHIQFVVSDWVMPNMDGVELCQSVKSNDYNRYLFFVLLSSQDDHKSITLGINAGADDFVAKNTPVDELDARIKAGFRTLDLHNQLVEKNHALNTAYAQINSDLMVASDLIGKLLPIKRAYSDIELAYVHQPSAAIGGDMLGCIELDDRYAAFYIFDVSGHGVASALLSFSIHHTLNTLQGDSATMYTDLQGKRQVRKACDVLASLNRTYTINDNHGLYATMVYAVLDRKTGELDVAFAGHPPLIKVEASSGSIERIGESGFVIGMFDFATYESTSLVLEQGDEVWFYTDGITEAQMDDEMLGEETLENLIASTRGAVMQDKPSLVMQQVKTMIGSQEFDDDVSLLAVRRSGEGND</sequence>
<dbReference type="AlphaFoldDB" id="A0AAU8BFR5"/>
<evidence type="ECO:0000259" key="3">
    <source>
        <dbReference type="PROSITE" id="PS50110"/>
    </source>
</evidence>
<protein>
    <submittedName>
        <fullName evidence="4">Fused response regulator/phosphatase</fullName>
    </submittedName>
</protein>
<dbReference type="InterPro" id="IPR011006">
    <property type="entry name" value="CheY-like_superfamily"/>
</dbReference>
<dbReference type="SMART" id="SM00448">
    <property type="entry name" value="REC"/>
    <property type="match status" value="1"/>
</dbReference>
<proteinExistence type="predicted"/>
<dbReference type="SUPFAM" id="SSF52172">
    <property type="entry name" value="CheY-like"/>
    <property type="match status" value="1"/>
</dbReference>
<accession>A0AAU8BFR5</accession>
<feature type="domain" description="Response regulatory" evidence="3">
    <location>
        <begin position="5"/>
        <end position="122"/>
    </location>
</feature>
<dbReference type="RefSeq" id="WP_353496331.1">
    <property type="nucleotide sequence ID" value="NZ_CP115920.1"/>
</dbReference>
<keyword evidence="1" id="KW-0378">Hydrolase</keyword>
<keyword evidence="2" id="KW-0597">Phosphoprotein</keyword>
<dbReference type="Pfam" id="PF07228">
    <property type="entry name" value="SpoIIE"/>
    <property type="match status" value="1"/>
</dbReference>
<dbReference type="GO" id="GO:0016791">
    <property type="term" value="F:phosphatase activity"/>
    <property type="evidence" value="ECO:0007669"/>
    <property type="project" value="TreeGrafter"/>
</dbReference>
<dbReference type="InterPro" id="IPR001789">
    <property type="entry name" value="Sig_transdc_resp-reg_receiver"/>
</dbReference>
<dbReference type="Gene3D" id="3.40.50.2300">
    <property type="match status" value="1"/>
</dbReference>
<organism evidence="4">
    <name type="scientific">Vibrio chaetopteri</name>
    <dbReference type="NCBI Taxonomy" id="3016528"/>
    <lineage>
        <taxon>Bacteria</taxon>
        <taxon>Pseudomonadati</taxon>
        <taxon>Pseudomonadota</taxon>
        <taxon>Gammaproteobacteria</taxon>
        <taxon>Vibrionales</taxon>
        <taxon>Vibrionaceae</taxon>
        <taxon>Vibrio</taxon>
    </lineage>
</organism>
<dbReference type="KEGG" id="vck:PG915_09615"/>
<dbReference type="PANTHER" id="PTHR43156">
    <property type="entry name" value="STAGE II SPORULATION PROTEIN E-RELATED"/>
    <property type="match status" value="1"/>
</dbReference>
<feature type="modified residue" description="4-aspartylphosphate" evidence="2">
    <location>
        <position position="55"/>
    </location>
</feature>
<dbReference type="PROSITE" id="PS50110">
    <property type="entry name" value="RESPONSE_REGULATORY"/>
    <property type="match status" value="1"/>
</dbReference>
<dbReference type="SMART" id="SM00331">
    <property type="entry name" value="PP2C_SIG"/>
    <property type="match status" value="1"/>
</dbReference>
<name>A0AAU8BFR5_9VIBR</name>
<dbReference type="PANTHER" id="PTHR43156:SF2">
    <property type="entry name" value="STAGE II SPORULATION PROTEIN E"/>
    <property type="match status" value="1"/>
</dbReference>
<dbReference type="EMBL" id="CP115920">
    <property type="protein sequence ID" value="XCD14862.1"/>
    <property type="molecule type" value="Genomic_DNA"/>
</dbReference>